<dbReference type="AlphaFoldDB" id="A0A1J5DY31"/>
<organism evidence="1 2">
    <name type="scientific">Candidatus Desantisbacteria bacterium CG2_30_40_21</name>
    <dbReference type="NCBI Taxonomy" id="1817895"/>
    <lineage>
        <taxon>Bacteria</taxon>
        <taxon>Candidatus Desantisiibacteriota</taxon>
    </lineage>
</organism>
<accession>A0A1J5DY31</accession>
<sequence length="64" mass="7265">MPNLLTLKYQTIYDAGEILGRVDNIRATFIDFQKYLYEEIASCGISGSNFDYGIQNILCTNHAK</sequence>
<name>A0A1J5DY31_9BACT</name>
<dbReference type="Proteomes" id="UP000183085">
    <property type="component" value="Unassembled WGS sequence"/>
</dbReference>
<protein>
    <submittedName>
        <fullName evidence="1">Uncharacterized protein</fullName>
    </submittedName>
</protein>
<gene>
    <name evidence="1" type="ORF">AUJ95_08400</name>
</gene>
<evidence type="ECO:0000313" key="1">
    <source>
        <dbReference type="EMBL" id="OIP37242.1"/>
    </source>
</evidence>
<dbReference type="STRING" id="1817895.AUJ95_08400"/>
<evidence type="ECO:0000313" key="2">
    <source>
        <dbReference type="Proteomes" id="UP000183085"/>
    </source>
</evidence>
<reference evidence="1 2" key="1">
    <citation type="journal article" date="2016" name="Environ. Microbiol.">
        <title>Genomic resolution of a cold subsurface aquifer community provides metabolic insights for novel microbes adapted to high CO concentrations.</title>
        <authorList>
            <person name="Probst A.J."/>
            <person name="Castelle C.J."/>
            <person name="Singh A."/>
            <person name="Brown C.T."/>
            <person name="Anantharaman K."/>
            <person name="Sharon I."/>
            <person name="Hug L.A."/>
            <person name="Burstein D."/>
            <person name="Emerson J.B."/>
            <person name="Thomas B.C."/>
            <person name="Banfield J.F."/>
        </authorList>
    </citation>
    <scope>NUCLEOTIDE SEQUENCE [LARGE SCALE GENOMIC DNA]</scope>
    <source>
        <strain evidence="1">CG2_30_40_21</strain>
    </source>
</reference>
<dbReference type="EMBL" id="MNYI01000217">
    <property type="protein sequence ID" value="OIP37242.1"/>
    <property type="molecule type" value="Genomic_DNA"/>
</dbReference>
<proteinExistence type="predicted"/>
<comment type="caution">
    <text evidence="1">The sequence shown here is derived from an EMBL/GenBank/DDBJ whole genome shotgun (WGS) entry which is preliminary data.</text>
</comment>